<dbReference type="InterPro" id="IPR047057">
    <property type="entry name" value="MerR_fam"/>
</dbReference>
<dbReference type="GO" id="GO:0003677">
    <property type="term" value="F:DNA binding"/>
    <property type="evidence" value="ECO:0007669"/>
    <property type="project" value="InterPro"/>
</dbReference>
<proteinExistence type="predicted"/>
<evidence type="ECO:0000259" key="3">
    <source>
        <dbReference type="PROSITE" id="PS50937"/>
    </source>
</evidence>
<evidence type="ECO:0000313" key="5">
    <source>
        <dbReference type="Proteomes" id="UP000693672"/>
    </source>
</evidence>
<accession>A0A916K4K2</accession>
<dbReference type="AlphaFoldDB" id="A0A916K4K2"/>
<dbReference type="PANTHER" id="PTHR30204">
    <property type="entry name" value="REDOX-CYCLING DRUG-SENSING TRANSCRIPTIONAL ACTIVATOR SOXR"/>
    <property type="match status" value="1"/>
</dbReference>
<dbReference type="SMART" id="SM00422">
    <property type="entry name" value="HTH_MERR"/>
    <property type="match status" value="1"/>
</dbReference>
<feature type="domain" description="HTH merR-type" evidence="3">
    <location>
        <begin position="1"/>
        <end position="68"/>
    </location>
</feature>
<dbReference type="InterPro" id="IPR000551">
    <property type="entry name" value="MerR-type_HTH_dom"/>
</dbReference>
<dbReference type="Proteomes" id="UP000693672">
    <property type="component" value="Unassembled WGS sequence"/>
</dbReference>
<dbReference type="PANTHER" id="PTHR30204:SF94">
    <property type="entry name" value="HEAVY METAL-DEPENDENT TRANSCRIPTIONAL REGULATOR HI_0293-RELATED"/>
    <property type="match status" value="1"/>
</dbReference>
<comment type="caution">
    <text evidence="4">The sequence shown here is derived from an EMBL/GenBank/DDBJ whole genome shotgun (WGS) entry which is preliminary data.</text>
</comment>
<protein>
    <submittedName>
        <fullName evidence="4">HTH-type transcriptional regulator CueR</fullName>
    </submittedName>
</protein>
<sequence>MNIGELSRRTGVSLRSLRYYEEKQLLTPARLENGYRDYAESDAEKVELIQLYFSLGLTAGEILDFFDCLFQNGGKLQCLPNAIELGERKITEIRKQIELLSKAESRLEESVAKWKHVIGRTEGETQ</sequence>
<dbReference type="PROSITE" id="PS00552">
    <property type="entry name" value="HTH_MERR_1"/>
    <property type="match status" value="1"/>
</dbReference>
<evidence type="ECO:0000256" key="1">
    <source>
        <dbReference type="ARBA" id="ARBA00023015"/>
    </source>
</evidence>
<gene>
    <name evidence="4" type="primary">cueR</name>
    <name evidence="4" type="ORF">PAESOLCIP111_03897</name>
</gene>
<keyword evidence="1" id="KW-0805">Transcription regulation</keyword>
<name>A0A916K4K2_9BACL</name>
<evidence type="ECO:0000313" key="4">
    <source>
        <dbReference type="EMBL" id="CAG7637961.1"/>
    </source>
</evidence>
<dbReference type="PROSITE" id="PS50937">
    <property type="entry name" value="HTH_MERR_2"/>
    <property type="match status" value="1"/>
</dbReference>
<reference evidence="4" key="1">
    <citation type="submission" date="2021-06" db="EMBL/GenBank/DDBJ databases">
        <authorList>
            <person name="Criscuolo A."/>
        </authorList>
    </citation>
    <scope>NUCLEOTIDE SEQUENCE</scope>
    <source>
        <strain evidence="4">CIP111600</strain>
    </source>
</reference>
<keyword evidence="5" id="KW-1185">Reference proteome</keyword>
<dbReference type="GO" id="GO:0003700">
    <property type="term" value="F:DNA-binding transcription factor activity"/>
    <property type="evidence" value="ECO:0007669"/>
    <property type="project" value="InterPro"/>
</dbReference>
<dbReference type="EMBL" id="CAJVAS010000018">
    <property type="protein sequence ID" value="CAG7637961.1"/>
    <property type="molecule type" value="Genomic_DNA"/>
</dbReference>
<keyword evidence="2" id="KW-0804">Transcription</keyword>
<organism evidence="4 5">
    <name type="scientific">Paenibacillus solanacearum</name>
    <dbReference type="NCBI Taxonomy" id="2048548"/>
    <lineage>
        <taxon>Bacteria</taxon>
        <taxon>Bacillati</taxon>
        <taxon>Bacillota</taxon>
        <taxon>Bacilli</taxon>
        <taxon>Bacillales</taxon>
        <taxon>Paenibacillaceae</taxon>
        <taxon>Paenibacillus</taxon>
    </lineage>
</organism>
<evidence type="ECO:0000256" key="2">
    <source>
        <dbReference type="ARBA" id="ARBA00023163"/>
    </source>
</evidence>
<dbReference type="Pfam" id="PF13411">
    <property type="entry name" value="MerR_1"/>
    <property type="match status" value="1"/>
</dbReference>